<proteinExistence type="inferred from homology"/>
<evidence type="ECO:0000259" key="2">
    <source>
        <dbReference type="PROSITE" id="PS51756"/>
    </source>
</evidence>
<evidence type="ECO:0000256" key="1">
    <source>
        <dbReference type="ARBA" id="ARBA00034117"/>
    </source>
</evidence>
<dbReference type="RefSeq" id="WP_002459610.1">
    <property type="nucleotide sequence ID" value="NZ_JBBLTT010000004.1"/>
</dbReference>
<dbReference type="AlphaFoldDB" id="A0ABD4EHI5"/>
<comment type="caution">
    <text evidence="3">The sequence shown here is derived from an EMBL/GenBank/DDBJ whole genome shotgun (WGS) entry which is preliminary data.</text>
</comment>
<dbReference type="Proteomes" id="UP000070063">
    <property type="component" value="Unassembled WGS sequence"/>
</dbReference>
<gene>
    <name evidence="3" type="ORF">HMPREF3225_00827</name>
</gene>
<comment type="similarity">
    <text evidence="1">In the N-terminal section; belongs to the LXG family.</text>
</comment>
<dbReference type="InterPro" id="IPR006829">
    <property type="entry name" value="LXG_dom"/>
</dbReference>
<name>A0ABD4EHI5_STALU</name>
<evidence type="ECO:0000313" key="3">
    <source>
        <dbReference type="EMBL" id="KXA39196.1"/>
    </source>
</evidence>
<protein>
    <recommendedName>
        <fullName evidence="2">LXG domain-containing protein</fullName>
    </recommendedName>
</protein>
<reference evidence="3 4" key="1">
    <citation type="submission" date="2016-01" db="EMBL/GenBank/DDBJ databases">
        <authorList>
            <person name="Mitreva M."/>
            <person name="Pepin K.H."/>
            <person name="Mihindukulasuriya K.A."/>
            <person name="Fulton R."/>
            <person name="Fronick C."/>
            <person name="O'Laughlin M."/>
            <person name="Miner T."/>
            <person name="Herter B."/>
            <person name="Rosa B.A."/>
            <person name="Cordes M."/>
            <person name="Tomlinson C."/>
            <person name="Wollam A."/>
            <person name="Palsikar V.B."/>
            <person name="Mardis E.R."/>
            <person name="Wilson R.K."/>
        </authorList>
    </citation>
    <scope>NUCLEOTIDE SEQUENCE [LARGE SCALE GENOMIC DNA]</scope>
    <source>
        <strain evidence="3 4">MJR7738</strain>
    </source>
</reference>
<evidence type="ECO:0000313" key="4">
    <source>
        <dbReference type="Proteomes" id="UP000070063"/>
    </source>
</evidence>
<organism evidence="3 4">
    <name type="scientific">Staphylococcus lugdunensis</name>
    <dbReference type="NCBI Taxonomy" id="28035"/>
    <lineage>
        <taxon>Bacteria</taxon>
        <taxon>Bacillati</taxon>
        <taxon>Bacillota</taxon>
        <taxon>Bacilli</taxon>
        <taxon>Bacillales</taxon>
        <taxon>Staphylococcaceae</taxon>
        <taxon>Staphylococcus</taxon>
    </lineage>
</organism>
<dbReference type="EMBL" id="LRQI01000029">
    <property type="protein sequence ID" value="KXA39196.1"/>
    <property type="molecule type" value="Genomic_DNA"/>
</dbReference>
<accession>A0ABD4EHI5</accession>
<sequence length="420" mass="44755">MTRLINSELEDYLENTSDMKSQLNEALYNHYTQCNTLSKTGSIKGDAGDSIKKYVSSAHIGTISRAINVISNFETAVQKLKDLGHECDSDSNAKIDSDTLDDTKKDVDDKKKEFIDITSDSSSLLSDASEFIDTVPLGKDKVESGYDDSEKNINDTNTKLENMDKEGQSSLSSITSEIQGLVTQINKLSSEYHDKNGIIASKINSITKEPWYKSEVNSGEFKKMKAESPVEYAEGDYQTARGQVYSKDGKTVGTAEAVGAHGKVHVDKDSIGAEGDAAVARANVKTKEKYSESQAGVEFASARGKAEIDEKHIEANAKAQLFDAGLETKLGTDDYNFHGKTDVEALSASAGIGGGADGFSAEAEAVGAKVEVDGGFAIGGINFDVGGSVGAQAGGKVEAGARGIEVDAKFLFGAKIKITW</sequence>
<dbReference type="PROSITE" id="PS51756">
    <property type="entry name" value="LXG"/>
    <property type="match status" value="1"/>
</dbReference>
<feature type="domain" description="LXG" evidence="2">
    <location>
        <begin position="1"/>
        <end position="232"/>
    </location>
</feature>
<dbReference type="Pfam" id="PF04740">
    <property type="entry name" value="LXG"/>
    <property type="match status" value="1"/>
</dbReference>